<evidence type="ECO:0000256" key="1">
    <source>
        <dbReference type="ARBA" id="ARBA00004141"/>
    </source>
</evidence>
<keyword evidence="10" id="KW-1185">Reference proteome</keyword>
<dbReference type="InterPro" id="IPR002809">
    <property type="entry name" value="EMC3/TMCO1"/>
</dbReference>
<comment type="subcellular location">
    <subcellularLocation>
        <location evidence="1">Membrane</location>
        <topology evidence="1">Multi-pass membrane protein</topology>
    </subcellularLocation>
</comment>
<dbReference type="SMART" id="SM01415">
    <property type="entry name" value="DUF106"/>
    <property type="match status" value="1"/>
</dbReference>
<evidence type="ECO:0000256" key="4">
    <source>
        <dbReference type="ARBA" id="ARBA00022692"/>
    </source>
</evidence>
<keyword evidence="6 8" id="KW-0472">Membrane</keyword>
<evidence type="ECO:0000256" key="3">
    <source>
        <dbReference type="ARBA" id="ARBA00020822"/>
    </source>
</evidence>
<dbReference type="GO" id="GO:0034975">
    <property type="term" value="P:protein folding in endoplasmic reticulum"/>
    <property type="evidence" value="ECO:0007669"/>
    <property type="project" value="TreeGrafter"/>
</dbReference>
<evidence type="ECO:0000256" key="8">
    <source>
        <dbReference type="SAM" id="Phobius"/>
    </source>
</evidence>
<dbReference type="PANTHER" id="PTHR13116:SF5">
    <property type="entry name" value="ER MEMBRANE PROTEIN COMPLEX SUBUNIT 3"/>
    <property type="match status" value="1"/>
</dbReference>
<feature type="region of interest" description="Disordered" evidence="7">
    <location>
        <begin position="247"/>
        <end position="282"/>
    </location>
</feature>
<proteinExistence type="inferred from homology"/>
<dbReference type="AlphaFoldDB" id="A0AAN6KQC5"/>
<reference evidence="9" key="1">
    <citation type="submission" date="2023-06" db="EMBL/GenBank/DDBJ databases">
        <title>Black Yeasts Isolated from many extreme environments.</title>
        <authorList>
            <person name="Coleine C."/>
            <person name="Stajich J.E."/>
            <person name="Selbmann L."/>
        </authorList>
    </citation>
    <scope>NUCLEOTIDE SEQUENCE</scope>
    <source>
        <strain evidence="9">CCFEE 5200</strain>
    </source>
</reference>
<evidence type="ECO:0000256" key="6">
    <source>
        <dbReference type="ARBA" id="ARBA00023136"/>
    </source>
</evidence>
<evidence type="ECO:0000313" key="9">
    <source>
        <dbReference type="EMBL" id="KAK0995385.1"/>
    </source>
</evidence>
<dbReference type="Pfam" id="PF01956">
    <property type="entry name" value="EMC3_TMCO1"/>
    <property type="match status" value="1"/>
</dbReference>
<keyword evidence="5 8" id="KW-1133">Transmembrane helix</keyword>
<evidence type="ECO:0000256" key="5">
    <source>
        <dbReference type="ARBA" id="ARBA00022989"/>
    </source>
</evidence>
<name>A0AAN6KQC5_9PEZI</name>
<comment type="similarity">
    <text evidence="2">Belongs to the EMC3 family.</text>
</comment>
<keyword evidence="4 8" id="KW-0812">Transmembrane</keyword>
<evidence type="ECO:0000313" key="10">
    <source>
        <dbReference type="Proteomes" id="UP001175353"/>
    </source>
</evidence>
<dbReference type="EMBL" id="JAUJLE010000052">
    <property type="protein sequence ID" value="KAK0995385.1"/>
    <property type="molecule type" value="Genomic_DNA"/>
</dbReference>
<feature type="transmembrane region" description="Helical" evidence="8">
    <location>
        <begin position="126"/>
        <end position="149"/>
    </location>
</feature>
<dbReference type="Proteomes" id="UP001175353">
    <property type="component" value="Unassembled WGS sequence"/>
</dbReference>
<dbReference type="PANTHER" id="PTHR13116">
    <property type="entry name" value="ER MEMBRANE PROTEIN COMPLEX SUBUNIT 3"/>
    <property type="match status" value="1"/>
</dbReference>
<feature type="compositionally biased region" description="Polar residues" evidence="7">
    <location>
        <begin position="256"/>
        <end position="268"/>
    </location>
</feature>
<organism evidence="9 10">
    <name type="scientific">Friedmanniomyces endolithicus</name>
    <dbReference type="NCBI Taxonomy" id="329885"/>
    <lineage>
        <taxon>Eukaryota</taxon>
        <taxon>Fungi</taxon>
        <taxon>Dikarya</taxon>
        <taxon>Ascomycota</taxon>
        <taxon>Pezizomycotina</taxon>
        <taxon>Dothideomycetes</taxon>
        <taxon>Dothideomycetidae</taxon>
        <taxon>Mycosphaerellales</taxon>
        <taxon>Teratosphaeriaceae</taxon>
        <taxon>Friedmanniomyces</taxon>
    </lineage>
</organism>
<feature type="transmembrane region" description="Helical" evidence="8">
    <location>
        <begin position="15"/>
        <end position="37"/>
    </location>
</feature>
<accession>A0AAN6KQC5</accession>
<evidence type="ECO:0000256" key="2">
    <source>
        <dbReference type="ARBA" id="ARBA00005376"/>
    </source>
</evidence>
<sequence>MAGPIEQQIHRDPALFYWILLPITIVMILTGILRHYLSTLLQSTPKKQTLPKMREQRHLMRARNMIINHPQISKASFNRRKEWFADKVKEGTLLADGPEGKGKGKPNPLSDPAMMEGMMGMMKGQVAMMVPQSLIMGWINAFFSGYVIMKLPFPLTPQFKQMLQAGVGTRDLDVRWVSSLSWYFLTLFGLQPVYNFILGSNNAASQVAQQMQMQQQGNPMGGAEDMEKIFNAEVENLEVVEHCSRQHTADQVKMSAPNQDSPRTSVDDTSAGECAKRSTGQDVAATCTGQDPCKLDVRDMIMLPVYNGPNRESGVQFVTRTELSNAIDDLISEELAMATARADGPRPHSTGATPEMKRRELFEHQPEYTADCLREHHMHVSTTVLQCTSMGDSARPRSMQDVSTDSLDALEQPKSKAGGICDRQSTALRSSLIVILRYA</sequence>
<gene>
    <name evidence="9" type="ORF">LTR91_007284</name>
</gene>
<protein>
    <recommendedName>
        <fullName evidence="3">ER membrane protein complex subunit 3</fullName>
    </recommendedName>
</protein>
<dbReference type="GO" id="GO:0072546">
    <property type="term" value="C:EMC complex"/>
    <property type="evidence" value="ECO:0007669"/>
    <property type="project" value="TreeGrafter"/>
</dbReference>
<dbReference type="InterPro" id="IPR008568">
    <property type="entry name" value="EMC3"/>
</dbReference>
<evidence type="ECO:0000256" key="7">
    <source>
        <dbReference type="SAM" id="MobiDB-lite"/>
    </source>
</evidence>
<comment type="caution">
    <text evidence="9">The sequence shown here is derived from an EMBL/GenBank/DDBJ whole genome shotgun (WGS) entry which is preliminary data.</text>
</comment>